<organism evidence="1 2">
    <name type="scientific">Kordia algicida OT-1</name>
    <dbReference type="NCBI Taxonomy" id="391587"/>
    <lineage>
        <taxon>Bacteria</taxon>
        <taxon>Pseudomonadati</taxon>
        <taxon>Bacteroidota</taxon>
        <taxon>Flavobacteriia</taxon>
        <taxon>Flavobacteriales</taxon>
        <taxon>Flavobacteriaceae</taxon>
        <taxon>Kordia</taxon>
    </lineage>
</organism>
<gene>
    <name evidence="1" type="ORF">KAOT1_22121</name>
</gene>
<evidence type="ECO:0000313" key="2">
    <source>
        <dbReference type="Proteomes" id="UP000002945"/>
    </source>
</evidence>
<evidence type="ECO:0008006" key="3">
    <source>
        <dbReference type="Google" id="ProtNLM"/>
    </source>
</evidence>
<dbReference type="PROSITE" id="PS51257">
    <property type="entry name" value="PROKAR_LIPOPROTEIN"/>
    <property type="match status" value="1"/>
</dbReference>
<accession>A9E181</accession>
<dbReference type="Proteomes" id="UP000002945">
    <property type="component" value="Unassembled WGS sequence"/>
</dbReference>
<name>A9E181_9FLAO</name>
<protein>
    <recommendedName>
        <fullName evidence="3">Lipoprotein</fullName>
    </recommendedName>
</protein>
<reference evidence="1 2" key="1">
    <citation type="journal article" date="2011" name="J. Bacteriol.">
        <title>Genome sequence of the algicidal bacterium Kordia algicida OT-1.</title>
        <authorList>
            <person name="Lee H.S."/>
            <person name="Kang S.G."/>
            <person name="Kwon K.K."/>
            <person name="Lee J.H."/>
            <person name="Kim S.J."/>
        </authorList>
    </citation>
    <scope>NUCLEOTIDE SEQUENCE [LARGE SCALE GENOMIC DNA]</scope>
    <source>
        <strain evidence="1 2">OT-1</strain>
    </source>
</reference>
<dbReference type="HOGENOM" id="CLU_1287770_0_0_10"/>
<keyword evidence="2" id="KW-1185">Reference proteome</keyword>
<evidence type="ECO:0000313" key="1">
    <source>
        <dbReference type="EMBL" id="EDP95594.1"/>
    </source>
</evidence>
<dbReference type="EMBL" id="ABIB01000007">
    <property type="protein sequence ID" value="EDP95594.1"/>
    <property type="molecule type" value="Genomic_DNA"/>
</dbReference>
<sequence length="195" mass="21870">MKTIQRIALFTFLSILLTSCFGDKGTIVGQELGDTDFVNTKFSGNKVAFSALSKNLCEYIHIDQIKKLYPDASKVLVDDGKTFQSKNCRFLVYVGEGEFNYLSGSIFALKDNFLEGQDWKEAWEFKKKMSKSSEYIGGLGKAAVWIGKKRELSIKLEGYSITITVPGAPFNKEEIAKKRDYKDIAIKIANNSGLF</sequence>
<comment type="caution">
    <text evidence="1">The sequence shown here is derived from an EMBL/GenBank/DDBJ whole genome shotgun (WGS) entry which is preliminary data.</text>
</comment>
<dbReference type="eggNOG" id="ENOG50344GY">
    <property type="taxonomic scope" value="Bacteria"/>
</dbReference>
<dbReference type="STRING" id="391587.KAOT1_22121"/>
<dbReference type="AlphaFoldDB" id="A9E181"/>
<dbReference type="RefSeq" id="WP_007096948.1">
    <property type="nucleotide sequence ID" value="NZ_CP142125.1"/>
</dbReference>
<proteinExistence type="predicted"/>
<dbReference type="OrthoDB" id="1431307at2"/>